<evidence type="ECO:0000313" key="2">
    <source>
        <dbReference type="EMBL" id="KAG0719460.1"/>
    </source>
</evidence>
<feature type="compositionally biased region" description="Basic and acidic residues" evidence="1">
    <location>
        <begin position="129"/>
        <end position="143"/>
    </location>
</feature>
<accession>A0A8J5CSU0</accession>
<proteinExistence type="predicted"/>
<dbReference type="EMBL" id="JACEEZ010014471">
    <property type="protein sequence ID" value="KAG0719460.1"/>
    <property type="molecule type" value="Genomic_DNA"/>
</dbReference>
<organism evidence="2 3">
    <name type="scientific">Chionoecetes opilio</name>
    <name type="common">Atlantic snow crab</name>
    <name type="synonym">Cancer opilio</name>
    <dbReference type="NCBI Taxonomy" id="41210"/>
    <lineage>
        <taxon>Eukaryota</taxon>
        <taxon>Metazoa</taxon>
        <taxon>Ecdysozoa</taxon>
        <taxon>Arthropoda</taxon>
        <taxon>Crustacea</taxon>
        <taxon>Multicrustacea</taxon>
        <taxon>Malacostraca</taxon>
        <taxon>Eumalacostraca</taxon>
        <taxon>Eucarida</taxon>
        <taxon>Decapoda</taxon>
        <taxon>Pleocyemata</taxon>
        <taxon>Brachyura</taxon>
        <taxon>Eubrachyura</taxon>
        <taxon>Majoidea</taxon>
        <taxon>Majidae</taxon>
        <taxon>Chionoecetes</taxon>
    </lineage>
</organism>
<name>A0A8J5CSU0_CHIOP</name>
<feature type="compositionally biased region" description="Basic residues" evidence="1">
    <location>
        <begin position="113"/>
        <end position="128"/>
    </location>
</feature>
<reference evidence="2" key="1">
    <citation type="submission" date="2020-07" db="EMBL/GenBank/DDBJ databases">
        <title>The High-quality genome of the commercially important snow crab, Chionoecetes opilio.</title>
        <authorList>
            <person name="Jeong J.-H."/>
            <person name="Ryu S."/>
        </authorList>
    </citation>
    <scope>NUCLEOTIDE SEQUENCE</scope>
    <source>
        <strain evidence="2">MADBK_172401_WGS</strain>
        <tissue evidence="2">Digestive gland</tissue>
    </source>
</reference>
<sequence>MRRRDVRGALRLLTTPDTVAPPNAETVAELRTKHPPAPPGEDLAKLYIDQPTTTPLDITVEDVMAAIQSMPPGSSAGLDGIRPLHLASLPQKKRGSRRAPTHGLDRPVQSRHLGPHPRPRQKRILRRQPHSDPHETRRTEANRHRQFLPAPGQQTSSEAHDNGAGQSAARPLS</sequence>
<gene>
    <name evidence="2" type="ORF">GWK47_007275</name>
</gene>
<comment type="caution">
    <text evidence="2">The sequence shown here is derived from an EMBL/GenBank/DDBJ whole genome shotgun (WGS) entry which is preliminary data.</text>
</comment>
<dbReference type="OrthoDB" id="7485566at2759"/>
<evidence type="ECO:0000313" key="3">
    <source>
        <dbReference type="Proteomes" id="UP000770661"/>
    </source>
</evidence>
<feature type="region of interest" description="Disordered" evidence="1">
    <location>
        <begin position="69"/>
        <end position="173"/>
    </location>
</feature>
<keyword evidence="3" id="KW-1185">Reference proteome</keyword>
<dbReference type="AlphaFoldDB" id="A0A8J5CSU0"/>
<dbReference type="Proteomes" id="UP000770661">
    <property type="component" value="Unassembled WGS sequence"/>
</dbReference>
<feature type="compositionally biased region" description="Basic residues" evidence="1">
    <location>
        <begin position="91"/>
        <end position="100"/>
    </location>
</feature>
<evidence type="ECO:0000256" key="1">
    <source>
        <dbReference type="SAM" id="MobiDB-lite"/>
    </source>
</evidence>
<feature type="region of interest" description="Disordered" evidence="1">
    <location>
        <begin position="1"/>
        <end position="24"/>
    </location>
</feature>
<protein>
    <submittedName>
        <fullName evidence="2">Uncharacterized protein</fullName>
    </submittedName>
</protein>